<name>U4LUP1_PYROM</name>
<proteinExistence type="predicted"/>
<sequence length="143" mass="15622">MSCRTSRDHLGSSCLGIQNRITKSVKSVIRFFQAFPLCSIMISPVSHDRHQSEARNGRRPGIPINALKSVSIMNSKPRAFPFQATEASGNLQTHLRGPPRLTTVSNLHSCFLHECCCLTSSTAFICIFSASASPFGPATRCLL</sequence>
<dbReference type="Proteomes" id="UP000018144">
    <property type="component" value="Unassembled WGS sequence"/>
</dbReference>
<dbReference type="EMBL" id="HF935650">
    <property type="protein sequence ID" value="CCX31816.1"/>
    <property type="molecule type" value="Genomic_DNA"/>
</dbReference>
<organism evidence="1 2">
    <name type="scientific">Pyronema omphalodes (strain CBS 100304)</name>
    <name type="common">Pyronema confluens</name>
    <dbReference type="NCBI Taxonomy" id="1076935"/>
    <lineage>
        <taxon>Eukaryota</taxon>
        <taxon>Fungi</taxon>
        <taxon>Dikarya</taxon>
        <taxon>Ascomycota</taxon>
        <taxon>Pezizomycotina</taxon>
        <taxon>Pezizomycetes</taxon>
        <taxon>Pezizales</taxon>
        <taxon>Pyronemataceae</taxon>
        <taxon>Pyronema</taxon>
    </lineage>
</organism>
<accession>U4LUP1</accession>
<evidence type="ECO:0000313" key="2">
    <source>
        <dbReference type="Proteomes" id="UP000018144"/>
    </source>
</evidence>
<evidence type="ECO:0000313" key="1">
    <source>
        <dbReference type="EMBL" id="CCX31816.1"/>
    </source>
</evidence>
<keyword evidence="2" id="KW-1185">Reference proteome</keyword>
<gene>
    <name evidence="1" type="ORF">PCON_11460</name>
</gene>
<reference evidence="1 2" key="1">
    <citation type="journal article" date="2013" name="PLoS Genet.">
        <title>The genome and development-dependent transcriptomes of Pyronema confluens: a window into fungal evolution.</title>
        <authorList>
            <person name="Traeger S."/>
            <person name="Altegoer F."/>
            <person name="Freitag M."/>
            <person name="Gabaldon T."/>
            <person name="Kempken F."/>
            <person name="Kumar A."/>
            <person name="Marcet-Houben M."/>
            <person name="Poggeler S."/>
            <person name="Stajich J.E."/>
            <person name="Nowrousian M."/>
        </authorList>
    </citation>
    <scope>NUCLEOTIDE SEQUENCE [LARGE SCALE GENOMIC DNA]</scope>
    <source>
        <strain evidence="2">CBS 100304</strain>
        <tissue evidence="1">Vegetative mycelium</tissue>
    </source>
</reference>
<protein>
    <submittedName>
        <fullName evidence="1">Uncharacterized protein</fullName>
    </submittedName>
</protein>
<dbReference type="AlphaFoldDB" id="U4LUP1"/>